<dbReference type="AlphaFoldDB" id="A0A7J0EQ57"/>
<proteinExistence type="predicted"/>
<evidence type="ECO:0000313" key="3">
    <source>
        <dbReference type="Proteomes" id="UP000585474"/>
    </source>
</evidence>
<evidence type="ECO:0000313" key="2">
    <source>
        <dbReference type="EMBL" id="GFY88149.1"/>
    </source>
</evidence>
<feature type="coiled-coil region" evidence="1">
    <location>
        <begin position="23"/>
        <end position="50"/>
    </location>
</feature>
<dbReference type="InterPro" id="IPR027417">
    <property type="entry name" value="P-loop_NTPase"/>
</dbReference>
<name>A0A7J0EQ57_9ERIC</name>
<evidence type="ECO:0000256" key="1">
    <source>
        <dbReference type="SAM" id="Coils"/>
    </source>
</evidence>
<dbReference type="OrthoDB" id="1738642at2759"/>
<accession>A0A7J0EQ57</accession>
<keyword evidence="1" id="KW-0175">Coiled coil</keyword>
<sequence>MSAFARHWVGYIDGRYSPREREQLKLQHTISEMNLERKKMENEVRWMEMEQKDCSLKVQKLIDKHTWITSQKQLFGRSGTDYDFASRDPRKSREDFEKLQAEQSGLLPGTMEKLEPLEESSFLDALEVRVAFGGIWKQFLSELSGGQISLLALSLILALLLFKPAPIYILDEFIVVSLKEGMFNNANVLFRTKFVDGVSTGQRMVASKLNKWLLWTSTDDGDSSSWCLQLAVLTLVRLYFVLKLPAGNRLPLGCIYVDCIGIFTPHVAICLVDYNSCYIAVTTFSFPDFKTLGAIFKVPYMYAYARKFDIKLELRRRVKAMCEVGAGRRGAGEGRLVVVGVGEGEGARVVEPGGGGGGGKEGGWVWDKEMGE</sequence>
<dbReference type="Proteomes" id="UP000585474">
    <property type="component" value="Unassembled WGS sequence"/>
</dbReference>
<dbReference type="SUPFAM" id="SSF52540">
    <property type="entry name" value="P-loop containing nucleoside triphosphate hydrolases"/>
    <property type="match status" value="1"/>
</dbReference>
<keyword evidence="3" id="KW-1185">Reference proteome</keyword>
<reference evidence="2 3" key="1">
    <citation type="submission" date="2019-07" db="EMBL/GenBank/DDBJ databases">
        <title>De Novo Assembly of kiwifruit Actinidia rufa.</title>
        <authorList>
            <person name="Sugita-Konishi S."/>
            <person name="Sato K."/>
            <person name="Mori E."/>
            <person name="Abe Y."/>
            <person name="Kisaki G."/>
            <person name="Hamano K."/>
            <person name="Suezawa K."/>
            <person name="Otani M."/>
            <person name="Fukuda T."/>
            <person name="Manabe T."/>
            <person name="Gomi K."/>
            <person name="Tabuchi M."/>
            <person name="Akimitsu K."/>
            <person name="Kataoka I."/>
        </authorList>
    </citation>
    <scope>NUCLEOTIDE SEQUENCE [LARGE SCALE GENOMIC DNA]</scope>
    <source>
        <strain evidence="3">cv. Fuchu</strain>
    </source>
</reference>
<dbReference type="Gene3D" id="3.40.50.300">
    <property type="entry name" value="P-loop containing nucleotide triphosphate hydrolases"/>
    <property type="match status" value="1"/>
</dbReference>
<comment type="caution">
    <text evidence="2">The sequence shown here is derived from an EMBL/GenBank/DDBJ whole genome shotgun (WGS) entry which is preliminary data.</text>
</comment>
<dbReference type="EMBL" id="BJWL01000006">
    <property type="protein sequence ID" value="GFY88149.1"/>
    <property type="molecule type" value="Genomic_DNA"/>
</dbReference>
<dbReference type="PANTHER" id="PTHR43977">
    <property type="entry name" value="STRUCTURAL MAINTENANCE OF CHROMOSOMES PROTEIN 3"/>
    <property type="match status" value="1"/>
</dbReference>
<protein>
    <submittedName>
        <fullName evidence="2">Structural maintenance of chromosomes 2</fullName>
    </submittedName>
</protein>
<gene>
    <name evidence="2" type="ORF">Acr_06g0000890</name>
</gene>
<organism evidence="2 3">
    <name type="scientific">Actinidia rufa</name>
    <dbReference type="NCBI Taxonomy" id="165716"/>
    <lineage>
        <taxon>Eukaryota</taxon>
        <taxon>Viridiplantae</taxon>
        <taxon>Streptophyta</taxon>
        <taxon>Embryophyta</taxon>
        <taxon>Tracheophyta</taxon>
        <taxon>Spermatophyta</taxon>
        <taxon>Magnoliopsida</taxon>
        <taxon>eudicotyledons</taxon>
        <taxon>Gunneridae</taxon>
        <taxon>Pentapetalae</taxon>
        <taxon>asterids</taxon>
        <taxon>Ericales</taxon>
        <taxon>Actinidiaceae</taxon>
        <taxon>Actinidia</taxon>
    </lineage>
</organism>